<gene>
    <name evidence="4" type="ORF">BT96DRAFT_925780</name>
</gene>
<feature type="compositionally biased region" description="Basic and acidic residues" evidence="2">
    <location>
        <begin position="619"/>
        <end position="632"/>
    </location>
</feature>
<evidence type="ECO:0000256" key="2">
    <source>
        <dbReference type="SAM" id="MobiDB-lite"/>
    </source>
</evidence>
<reference evidence="4" key="1">
    <citation type="journal article" date="2019" name="Environ. Microbiol.">
        <title>Fungal ecological strategies reflected in gene transcription - a case study of two litter decomposers.</title>
        <authorList>
            <person name="Barbi F."/>
            <person name="Kohler A."/>
            <person name="Barry K."/>
            <person name="Baskaran P."/>
            <person name="Daum C."/>
            <person name="Fauchery L."/>
            <person name="Ihrmark K."/>
            <person name="Kuo A."/>
            <person name="LaButti K."/>
            <person name="Lipzen A."/>
            <person name="Morin E."/>
            <person name="Grigoriev I.V."/>
            <person name="Henrissat B."/>
            <person name="Lindahl B."/>
            <person name="Martin F."/>
        </authorList>
    </citation>
    <scope>NUCLEOTIDE SEQUENCE</scope>
    <source>
        <strain evidence="4">JB14</strain>
    </source>
</reference>
<protein>
    <recommendedName>
        <fullName evidence="3">Xylanolytic transcriptional activator regulatory domain-containing protein</fullName>
    </recommendedName>
</protein>
<dbReference type="GO" id="GO:0003700">
    <property type="term" value="F:DNA-binding transcription factor activity"/>
    <property type="evidence" value="ECO:0007669"/>
    <property type="project" value="InterPro"/>
</dbReference>
<accession>A0A6A4GXX5</accession>
<organism evidence="4 5">
    <name type="scientific">Gymnopus androsaceus JB14</name>
    <dbReference type="NCBI Taxonomy" id="1447944"/>
    <lineage>
        <taxon>Eukaryota</taxon>
        <taxon>Fungi</taxon>
        <taxon>Dikarya</taxon>
        <taxon>Basidiomycota</taxon>
        <taxon>Agaricomycotina</taxon>
        <taxon>Agaricomycetes</taxon>
        <taxon>Agaricomycetidae</taxon>
        <taxon>Agaricales</taxon>
        <taxon>Marasmiineae</taxon>
        <taxon>Omphalotaceae</taxon>
        <taxon>Gymnopus</taxon>
    </lineage>
</organism>
<dbReference type="EMBL" id="ML769652">
    <property type="protein sequence ID" value="KAE9390591.1"/>
    <property type="molecule type" value="Genomic_DNA"/>
</dbReference>
<dbReference type="Proteomes" id="UP000799118">
    <property type="component" value="Unassembled WGS sequence"/>
</dbReference>
<keyword evidence="5" id="KW-1185">Reference proteome</keyword>
<dbReference type="OrthoDB" id="4456959at2759"/>
<dbReference type="CDD" id="cd12148">
    <property type="entry name" value="fungal_TF_MHR"/>
    <property type="match status" value="1"/>
</dbReference>
<dbReference type="InterPro" id="IPR007219">
    <property type="entry name" value="XnlR_reg_dom"/>
</dbReference>
<feature type="domain" description="Xylanolytic transcriptional activator regulatory" evidence="3">
    <location>
        <begin position="284"/>
        <end position="357"/>
    </location>
</feature>
<feature type="compositionally biased region" description="Polar residues" evidence="2">
    <location>
        <begin position="585"/>
        <end position="597"/>
    </location>
</feature>
<evidence type="ECO:0000313" key="5">
    <source>
        <dbReference type="Proteomes" id="UP000799118"/>
    </source>
</evidence>
<name>A0A6A4GXX5_9AGAR</name>
<dbReference type="Pfam" id="PF04082">
    <property type="entry name" value="Fungal_trans"/>
    <property type="match status" value="1"/>
</dbReference>
<keyword evidence="1" id="KW-0539">Nucleus</keyword>
<evidence type="ECO:0000256" key="1">
    <source>
        <dbReference type="ARBA" id="ARBA00023242"/>
    </source>
</evidence>
<evidence type="ECO:0000313" key="4">
    <source>
        <dbReference type="EMBL" id="KAE9390591.1"/>
    </source>
</evidence>
<feature type="region of interest" description="Disordered" evidence="2">
    <location>
        <begin position="585"/>
        <end position="632"/>
    </location>
</feature>
<evidence type="ECO:0000259" key="3">
    <source>
        <dbReference type="SMART" id="SM00906"/>
    </source>
</evidence>
<sequence>MSQRKRGPKVGSSQKPSLSKAKLNDVVSSIVDSADSYTLPEDLEHVRTLVVDFALHIHSLEAELKYVYSDTKANPCGMGSTDPGDVDSDGDDDPDTLVVRFEDLSLKRHYGNSSTHQFLQSALDIKSQLTGEHKPIITFDKRPQFWEIPQWQAYPEFNYPPFVFPEDDLIHNLIDLYFSKINPYFPMLYRKAVEKSVSERLHHGNKGFGALLLMLCSLASQHSDDPRTLFEGTVSEHSKGWKYFRQIQLVRPGFEEPPSIYEFQLYALASLYLHTTNVSGASYSYFLISLGIRVAQQRGVHKREFAVQGNPIETELWRRAFWCLIVFDIYGSTTLGRPRATTTEDFDVEFPQECDDDEFWETADLGKHSMLSFWIHYLKLIDIIGFAHRSLYSVKSSPSEPGGDISSRSDWNRKAVIEIDAALNKWVDSIPEHLKWNPQCAHEIFFHESVMLYSTYFWAQIFVHKYFIPRPGQSEVHATFPSLTICVNSARSVIGVLEVHIRRHPFVPQPLLIGVYFDSAVVILMNLWRGMRTLVVSDPRKEMEDVDRCIRMLTAYEKRYQIAGRLCDILNSVITLDQSSVRSLQRTKTSAKPSLVSSDELAPHHMEIGSQRVGMSSQERSEPQLEESRDHLDDDPFILPYLYGSHALDTVELGTLPLSSSCDHTAGQLSPLRSLRRAITPAKPSLVSSDDASALEHLEPGSHRVGLSSQDCSGPSLAHLGSGDPSNLPYHSYELGTLPLHSSSRACDTSDYSDFVANPLDPIFFDGVDPLQQEDWNSFMNLLQSVDDTGFGTGFG</sequence>
<dbReference type="PANTHER" id="PTHR46910">
    <property type="entry name" value="TRANSCRIPTION FACTOR PDR1"/>
    <property type="match status" value="1"/>
</dbReference>
<dbReference type="GO" id="GO:0006351">
    <property type="term" value="P:DNA-templated transcription"/>
    <property type="evidence" value="ECO:0007669"/>
    <property type="project" value="InterPro"/>
</dbReference>
<dbReference type="PANTHER" id="PTHR46910:SF38">
    <property type="entry name" value="ZN(2)-C6 FUNGAL-TYPE DOMAIN-CONTAINING PROTEIN"/>
    <property type="match status" value="1"/>
</dbReference>
<dbReference type="AlphaFoldDB" id="A0A6A4GXX5"/>
<dbReference type="InterPro" id="IPR050987">
    <property type="entry name" value="AtrR-like"/>
</dbReference>
<dbReference type="GO" id="GO:0008270">
    <property type="term" value="F:zinc ion binding"/>
    <property type="evidence" value="ECO:0007669"/>
    <property type="project" value="InterPro"/>
</dbReference>
<dbReference type="GO" id="GO:0003677">
    <property type="term" value="F:DNA binding"/>
    <property type="evidence" value="ECO:0007669"/>
    <property type="project" value="InterPro"/>
</dbReference>
<dbReference type="SMART" id="SM00906">
    <property type="entry name" value="Fungal_trans"/>
    <property type="match status" value="1"/>
</dbReference>
<proteinExistence type="predicted"/>